<gene>
    <name evidence="1" type="ORF">NIES2119_13785</name>
</gene>
<sequence>MTREQRWSHLSQLERKFYRNAIERYENILQMIEDVPKIAIRYNLSVEEVERAKNYVIGSGYKYNLVPDIDIAEAWERLSLGEGNDIDEILLRHEVLESELVVNQGMEQPVAHQIANQQYPWGERLSESRRKYD</sequence>
<dbReference type="STRING" id="454136.NIES2119_13785"/>
<accession>A0A1U7IJE2</accession>
<dbReference type="AlphaFoldDB" id="A0A1U7IJE2"/>
<dbReference type="Proteomes" id="UP000185860">
    <property type="component" value="Unassembled WGS sequence"/>
</dbReference>
<dbReference type="EMBL" id="MRCE01000012">
    <property type="protein sequence ID" value="OKH37318.1"/>
    <property type="molecule type" value="Genomic_DNA"/>
</dbReference>
<organism evidence="1 2">
    <name type="scientific">[Phormidium ambiguum] IAM M-71</name>
    <dbReference type="NCBI Taxonomy" id="454136"/>
    <lineage>
        <taxon>Bacteria</taxon>
        <taxon>Bacillati</taxon>
        <taxon>Cyanobacteriota</taxon>
        <taxon>Cyanophyceae</taxon>
        <taxon>Oscillatoriophycideae</taxon>
        <taxon>Aerosakkonematales</taxon>
        <taxon>Aerosakkonemataceae</taxon>
        <taxon>Floridanema</taxon>
    </lineage>
</organism>
<protein>
    <submittedName>
        <fullName evidence="1">Uncharacterized protein</fullName>
    </submittedName>
</protein>
<comment type="caution">
    <text evidence="1">The sequence shown here is derived from an EMBL/GenBank/DDBJ whole genome shotgun (WGS) entry which is preliminary data.</text>
</comment>
<proteinExistence type="predicted"/>
<evidence type="ECO:0000313" key="2">
    <source>
        <dbReference type="Proteomes" id="UP000185860"/>
    </source>
</evidence>
<dbReference type="RefSeq" id="WP_073594067.1">
    <property type="nucleotide sequence ID" value="NZ_MRCE01000012.1"/>
</dbReference>
<evidence type="ECO:0000313" key="1">
    <source>
        <dbReference type="EMBL" id="OKH37318.1"/>
    </source>
</evidence>
<name>A0A1U7IJE2_9CYAN</name>
<reference evidence="1 2" key="1">
    <citation type="submission" date="2016-11" db="EMBL/GenBank/DDBJ databases">
        <title>Draft Genome Sequences of Nine Cyanobacterial Strains from Diverse Habitats.</title>
        <authorList>
            <person name="Zhu T."/>
            <person name="Hou S."/>
            <person name="Lu X."/>
            <person name="Hess W.R."/>
        </authorList>
    </citation>
    <scope>NUCLEOTIDE SEQUENCE [LARGE SCALE GENOMIC DNA]</scope>
    <source>
        <strain evidence="1 2">IAM M-71</strain>
    </source>
</reference>
<dbReference type="OrthoDB" id="464114at2"/>